<feature type="signal peptide" evidence="2">
    <location>
        <begin position="1"/>
        <end position="32"/>
    </location>
</feature>
<organism evidence="3 4">
    <name type="scientific">Streptomyces triticiradicis</name>
    <dbReference type="NCBI Taxonomy" id="2651189"/>
    <lineage>
        <taxon>Bacteria</taxon>
        <taxon>Bacillati</taxon>
        <taxon>Actinomycetota</taxon>
        <taxon>Actinomycetes</taxon>
        <taxon>Kitasatosporales</taxon>
        <taxon>Streptomycetaceae</taxon>
        <taxon>Streptomyces</taxon>
    </lineage>
</organism>
<evidence type="ECO:0000313" key="4">
    <source>
        <dbReference type="Proteomes" id="UP000442990"/>
    </source>
</evidence>
<evidence type="ECO:0000256" key="2">
    <source>
        <dbReference type="SAM" id="SignalP"/>
    </source>
</evidence>
<feature type="chain" id="PRO_5029740579" description="Lipoprotein" evidence="2">
    <location>
        <begin position="33"/>
        <end position="171"/>
    </location>
</feature>
<dbReference type="AlphaFoldDB" id="A0A7J5DBL6"/>
<sequence length="171" mass="18079">MIDIRVRHVFGASSLVVVLASLALACSGGQGAAPGDGESPARDVRTSASAPAAEGTPAPSATQSAPGVGVEKVRDVFAQLQATYNDGCTTPGNCEYFLGRVFDNLGALDKAMEADPQGPGHFKEPRAWIAQLRTGLGGDRSFENLKKHQDLLTGTRDKINAWMQGHPEDYR</sequence>
<evidence type="ECO:0008006" key="5">
    <source>
        <dbReference type="Google" id="ProtNLM"/>
    </source>
</evidence>
<name>A0A7J5DBL6_9ACTN</name>
<gene>
    <name evidence="3" type="ORF">F8144_24220</name>
</gene>
<keyword evidence="2" id="KW-0732">Signal</keyword>
<accession>A0A7J5DBL6</accession>
<dbReference type="RefSeq" id="WP_151471546.1">
    <property type="nucleotide sequence ID" value="NZ_WBKG01000021.1"/>
</dbReference>
<evidence type="ECO:0000313" key="3">
    <source>
        <dbReference type="EMBL" id="KAB1986210.1"/>
    </source>
</evidence>
<reference evidence="3 4" key="1">
    <citation type="submission" date="2019-09" db="EMBL/GenBank/DDBJ databases">
        <title>Isolation and identification of active actinomycetes.</title>
        <authorList>
            <person name="Yu Z."/>
            <person name="Han C."/>
            <person name="Yu B."/>
        </authorList>
    </citation>
    <scope>NUCLEOTIDE SEQUENCE [LARGE SCALE GENOMIC DNA]</scope>
    <source>
        <strain evidence="3 4">NEAU-H2</strain>
    </source>
</reference>
<evidence type="ECO:0000256" key="1">
    <source>
        <dbReference type="SAM" id="MobiDB-lite"/>
    </source>
</evidence>
<proteinExistence type="predicted"/>
<feature type="region of interest" description="Disordered" evidence="1">
    <location>
        <begin position="30"/>
        <end position="68"/>
    </location>
</feature>
<dbReference type="Proteomes" id="UP000442990">
    <property type="component" value="Unassembled WGS sequence"/>
</dbReference>
<dbReference type="PROSITE" id="PS51257">
    <property type="entry name" value="PROKAR_LIPOPROTEIN"/>
    <property type="match status" value="1"/>
</dbReference>
<dbReference type="EMBL" id="WBKG01000021">
    <property type="protein sequence ID" value="KAB1986210.1"/>
    <property type="molecule type" value="Genomic_DNA"/>
</dbReference>
<protein>
    <recommendedName>
        <fullName evidence="5">Lipoprotein</fullName>
    </recommendedName>
</protein>
<comment type="caution">
    <text evidence="3">The sequence shown here is derived from an EMBL/GenBank/DDBJ whole genome shotgun (WGS) entry which is preliminary data.</text>
</comment>
<keyword evidence="4" id="KW-1185">Reference proteome</keyword>